<dbReference type="AlphaFoldDB" id="A0A9D2ZUG9"/>
<proteinExistence type="predicted"/>
<sequence length="368" mass="40598">MNLTKHLIILTMGAMSFAPIVSQAQTTYPRGMVIEQFTGQLCSGCAAAPERILQAIEGQEDNPRVVWVAHHAGNYPDSLTIKPSVDLMSFMGVYAVPIMTFNRTPQAWQSIREKLLQSVSDFAEYNSLFAQYDADGRTFVEAQLDERADISVDMDVTYDRDTRHLKVKVYGERNTAFDAQSPALTLFLLQDDYVGMQFLGAGQYDYAHHHHNAPRLMLTTDFLGDAIEFDGDGRYVMEYECDVPETVEPYDNYGIIVGAQVPLDDTRAHVAAIISNHGAANTECPVYNAVRCPLGNNSTSSAVAGHAADDTVRVYAADGRVVIEGEYDRCTVYDTSGRIADGENLSRGLYLVRVTAGDATQTHKVLID</sequence>
<name>A0A9D2ZUG9_9BACT</name>
<dbReference type="EMBL" id="DWUP01000041">
    <property type="protein sequence ID" value="HJD52506.1"/>
    <property type="molecule type" value="Genomic_DNA"/>
</dbReference>
<keyword evidence="1" id="KW-0732">Signal</keyword>
<dbReference type="Proteomes" id="UP000787625">
    <property type="component" value="Unassembled WGS sequence"/>
</dbReference>
<gene>
    <name evidence="2" type="ORF">IAA93_02095</name>
</gene>
<dbReference type="NCBIfam" id="TIGR04183">
    <property type="entry name" value="Por_Secre_tail"/>
    <property type="match status" value="1"/>
</dbReference>
<evidence type="ECO:0000313" key="3">
    <source>
        <dbReference type="Proteomes" id="UP000787625"/>
    </source>
</evidence>
<evidence type="ECO:0000313" key="2">
    <source>
        <dbReference type="EMBL" id="HJD52506.1"/>
    </source>
</evidence>
<evidence type="ECO:0000256" key="1">
    <source>
        <dbReference type="SAM" id="SignalP"/>
    </source>
</evidence>
<dbReference type="InterPro" id="IPR026444">
    <property type="entry name" value="Secre_tail"/>
</dbReference>
<comment type="caution">
    <text evidence="2">The sequence shown here is derived from an EMBL/GenBank/DDBJ whole genome shotgun (WGS) entry which is preliminary data.</text>
</comment>
<feature type="signal peptide" evidence="1">
    <location>
        <begin position="1"/>
        <end position="24"/>
    </location>
</feature>
<reference evidence="2" key="1">
    <citation type="journal article" date="2021" name="PeerJ">
        <title>Extensive microbial diversity within the chicken gut microbiome revealed by metagenomics and culture.</title>
        <authorList>
            <person name="Gilroy R."/>
            <person name="Ravi A."/>
            <person name="Getino M."/>
            <person name="Pursley I."/>
            <person name="Horton D.L."/>
            <person name="Alikhan N.F."/>
            <person name="Baker D."/>
            <person name="Gharbi K."/>
            <person name="Hall N."/>
            <person name="Watson M."/>
            <person name="Adriaenssens E.M."/>
            <person name="Foster-Nyarko E."/>
            <person name="Jarju S."/>
            <person name="Secka A."/>
            <person name="Antonio M."/>
            <person name="Oren A."/>
            <person name="Chaudhuri R.R."/>
            <person name="La Ragione R."/>
            <person name="Hildebrand F."/>
            <person name="Pallen M.J."/>
        </authorList>
    </citation>
    <scope>NUCLEOTIDE SEQUENCE</scope>
    <source>
        <strain evidence="2">MalCec1-1739</strain>
    </source>
</reference>
<dbReference type="InterPro" id="IPR013783">
    <property type="entry name" value="Ig-like_fold"/>
</dbReference>
<organism evidence="2 3">
    <name type="scientific">Candidatus Avibacteroides avistercoris</name>
    <dbReference type="NCBI Taxonomy" id="2840690"/>
    <lineage>
        <taxon>Bacteria</taxon>
        <taxon>Pseudomonadati</taxon>
        <taxon>Bacteroidota</taxon>
        <taxon>Bacteroidia</taxon>
        <taxon>Bacteroidales</taxon>
        <taxon>Bacteroidaceae</taxon>
        <taxon>Bacteroidaceae incertae sedis</taxon>
        <taxon>Candidatus Avibacteroides</taxon>
    </lineage>
</organism>
<reference evidence="2" key="2">
    <citation type="submission" date="2021-04" db="EMBL/GenBank/DDBJ databases">
        <authorList>
            <person name="Gilroy R."/>
        </authorList>
    </citation>
    <scope>NUCLEOTIDE SEQUENCE</scope>
    <source>
        <strain evidence="2">MalCec1-1739</strain>
    </source>
</reference>
<feature type="chain" id="PRO_5039067077" evidence="1">
    <location>
        <begin position="25"/>
        <end position="368"/>
    </location>
</feature>
<accession>A0A9D2ZUG9</accession>
<dbReference type="Gene3D" id="2.60.40.10">
    <property type="entry name" value="Immunoglobulins"/>
    <property type="match status" value="1"/>
</dbReference>
<protein>
    <submittedName>
        <fullName evidence="2">T9SS type A sorting domain-containing protein</fullName>
    </submittedName>
</protein>